<dbReference type="KEGG" id="tdn:Suden_1935"/>
<protein>
    <recommendedName>
        <fullName evidence="3">Addiction module component</fullName>
    </recommendedName>
</protein>
<sequence length="72" mass="8504">MSVSLNYDQMPISEKFLMLEELWENMSNDATQKGFTPQWHLNILEQREQNIQNGKSTFSELEEAKSRLQKLV</sequence>
<proteinExistence type="predicted"/>
<dbReference type="InterPro" id="IPR013406">
    <property type="entry name" value="CHP02574_addiction_mod"/>
</dbReference>
<reference evidence="1 2" key="1">
    <citation type="journal article" date="2008" name="Appl. Environ. Microbiol.">
        <title>Genome of the epsilonproteobacterial chemolithoautotroph Sulfurimonas denitrificans.</title>
        <authorList>
            <person name="Sievert S.M."/>
            <person name="Scott K.M."/>
            <person name="Klotz M.G."/>
            <person name="Chain P.S.G."/>
            <person name="Hauser L.J."/>
            <person name="Hemp J."/>
            <person name="Huegler M."/>
            <person name="Land M."/>
            <person name="Lapidus A."/>
            <person name="Larimer F.W."/>
            <person name="Lucas S."/>
            <person name="Malfatti S.A."/>
            <person name="Meyer F."/>
            <person name="Paulsen I.T."/>
            <person name="Ren Q."/>
            <person name="Simon J."/>
            <person name="Bailey K."/>
            <person name="Diaz E."/>
            <person name="Fitzpatrick K.A."/>
            <person name="Glover B."/>
            <person name="Gwatney N."/>
            <person name="Korajkic A."/>
            <person name="Long A."/>
            <person name="Mobberley J.M."/>
            <person name="Pantry S.N."/>
            <person name="Pazder G."/>
            <person name="Peterson S."/>
            <person name="Quintanilla J.D."/>
            <person name="Sprinkle R."/>
            <person name="Stephens J."/>
            <person name="Thomas P."/>
            <person name="Vaughn R."/>
            <person name="Weber M.J."/>
            <person name="Wooten L.L."/>
        </authorList>
    </citation>
    <scope>NUCLEOTIDE SEQUENCE [LARGE SCALE GENOMIC DNA]</scope>
    <source>
        <strain evidence="2">ATCC 33889 / DSM 1251</strain>
    </source>
</reference>
<evidence type="ECO:0000313" key="1">
    <source>
        <dbReference type="EMBL" id="ABB45209.1"/>
    </source>
</evidence>
<dbReference type="RefSeq" id="WP_011373549.1">
    <property type="nucleotide sequence ID" value="NC_007575.1"/>
</dbReference>
<evidence type="ECO:0008006" key="3">
    <source>
        <dbReference type="Google" id="ProtNLM"/>
    </source>
</evidence>
<accession>Q30P72</accession>
<gene>
    <name evidence="1" type="ordered locus">Suden_1935</name>
</gene>
<keyword evidence="2" id="KW-1185">Reference proteome</keyword>
<dbReference type="Pfam" id="PF09720">
    <property type="entry name" value="Unstab_antitox"/>
    <property type="match status" value="1"/>
</dbReference>
<dbReference type="STRING" id="326298.Suden_1935"/>
<name>Q30P72_SULDN</name>
<dbReference type="Proteomes" id="UP000002714">
    <property type="component" value="Chromosome"/>
</dbReference>
<dbReference type="AlphaFoldDB" id="Q30P72"/>
<organism evidence="1 2">
    <name type="scientific">Sulfurimonas denitrificans (strain ATCC 33889 / DSM 1251)</name>
    <name type="common">Thiomicrospira denitrificans (strain ATCC 33889 / DSM 1251)</name>
    <dbReference type="NCBI Taxonomy" id="326298"/>
    <lineage>
        <taxon>Bacteria</taxon>
        <taxon>Pseudomonadati</taxon>
        <taxon>Campylobacterota</taxon>
        <taxon>Epsilonproteobacteria</taxon>
        <taxon>Campylobacterales</taxon>
        <taxon>Sulfurimonadaceae</taxon>
        <taxon>Sulfurimonas</taxon>
    </lineage>
</organism>
<dbReference type="HOGENOM" id="CLU_185169_0_0_7"/>
<dbReference type="EMBL" id="CP000153">
    <property type="protein sequence ID" value="ABB45209.1"/>
    <property type="molecule type" value="Genomic_DNA"/>
</dbReference>
<evidence type="ECO:0000313" key="2">
    <source>
        <dbReference type="Proteomes" id="UP000002714"/>
    </source>
</evidence>
<dbReference type="OrthoDB" id="200227at2"/>